<dbReference type="Proteomes" id="UP001596997">
    <property type="component" value="Unassembled WGS sequence"/>
</dbReference>
<sequence length="191" mass="22246">MSHIFNTNNCPNWWCLLILMFLSFLLGWLLSRYFTRRSYQEKLNDCHDENRKLKANFGDYQSEIQHAKSTFKSESKIKAVKTMERSGNAVEKPSLNFSSFGEATEADKDDLKRISGVGPFIEKKLNSIGIYTFNQISRFKDEDIETVTKLIEFFPGRILRDDWRGQANTLKDGGETDFSKRLDNKDVDYDK</sequence>
<evidence type="ECO:0008006" key="4">
    <source>
        <dbReference type="Google" id="ProtNLM"/>
    </source>
</evidence>
<evidence type="ECO:0000256" key="1">
    <source>
        <dbReference type="SAM" id="Phobius"/>
    </source>
</evidence>
<keyword evidence="3" id="KW-1185">Reference proteome</keyword>
<keyword evidence="1" id="KW-1133">Transmembrane helix</keyword>
<organism evidence="2 3">
    <name type="scientific">Pseudofulvibacter geojedonensis</name>
    <dbReference type="NCBI Taxonomy" id="1123758"/>
    <lineage>
        <taxon>Bacteria</taxon>
        <taxon>Pseudomonadati</taxon>
        <taxon>Bacteroidota</taxon>
        <taxon>Flavobacteriia</taxon>
        <taxon>Flavobacteriales</taxon>
        <taxon>Flavobacteriaceae</taxon>
        <taxon>Pseudofulvibacter</taxon>
    </lineage>
</organism>
<dbReference type="EMBL" id="JBHTJM010000008">
    <property type="protein sequence ID" value="MFD0964054.1"/>
    <property type="molecule type" value="Genomic_DNA"/>
</dbReference>
<accession>A0ABW3I3R1</accession>
<protein>
    <recommendedName>
        <fullName evidence="4">NADH dehydrogenase</fullName>
    </recommendedName>
</protein>
<keyword evidence="1" id="KW-0472">Membrane</keyword>
<comment type="caution">
    <text evidence="2">The sequence shown here is derived from an EMBL/GenBank/DDBJ whole genome shotgun (WGS) entry which is preliminary data.</text>
</comment>
<proteinExistence type="predicted"/>
<name>A0ABW3I3R1_9FLAO</name>
<evidence type="ECO:0000313" key="3">
    <source>
        <dbReference type="Proteomes" id="UP001596997"/>
    </source>
</evidence>
<gene>
    <name evidence="2" type="ORF">ACFQ1O_08575</name>
</gene>
<evidence type="ECO:0000313" key="2">
    <source>
        <dbReference type="EMBL" id="MFD0964054.1"/>
    </source>
</evidence>
<dbReference type="RefSeq" id="WP_377715395.1">
    <property type="nucleotide sequence ID" value="NZ_JBHTJM010000008.1"/>
</dbReference>
<keyword evidence="1" id="KW-0812">Transmembrane</keyword>
<feature type="transmembrane region" description="Helical" evidence="1">
    <location>
        <begin position="12"/>
        <end position="30"/>
    </location>
</feature>
<reference evidence="3" key="1">
    <citation type="journal article" date="2019" name="Int. J. Syst. Evol. Microbiol.">
        <title>The Global Catalogue of Microorganisms (GCM) 10K type strain sequencing project: providing services to taxonomists for standard genome sequencing and annotation.</title>
        <authorList>
            <consortium name="The Broad Institute Genomics Platform"/>
            <consortium name="The Broad Institute Genome Sequencing Center for Infectious Disease"/>
            <person name="Wu L."/>
            <person name="Ma J."/>
        </authorList>
    </citation>
    <scope>NUCLEOTIDE SEQUENCE [LARGE SCALE GENOMIC DNA]</scope>
    <source>
        <strain evidence="3">CCUG 62114</strain>
    </source>
</reference>